<keyword evidence="4" id="KW-0158">Chromosome</keyword>
<dbReference type="InterPro" id="IPR018856">
    <property type="entry name" value="Stn1_N"/>
</dbReference>
<evidence type="ECO:0000256" key="6">
    <source>
        <dbReference type="ARBA" id="ARBA00023125"/>
    </source>
</evidence>
<dbReference type="PANTHER" id="PTHR13989:SF33">
    <property type="entry name" value="CST COMPLEX SUBUNIT STN1"/>
    <property type="match status" value="1"/>
</dbReference>
<dbReference type="SUPFAM" id="SSF50249">
    <property type="entry name" value="Nucleic acid-binding proteins"/>
    <property type="match status" value="1"/>
</dbReference>
<dbReference type="EMBL" id="JBANRG010000035">
    <property type="protein sequence ID" value="KAK7449692.1"/>
    <property type="molecule type" value="Genomic_DNA"/>
</dbReference>
<keyword evidence="12" id="KW-1185">Reference proteome</keyword>
<comment type="subcellular location">
    <subcellularLocation>
        <location evidence="2">Chromosome</location>
        <location evidence="2">Telomere</location>
    </subcellularLocation>
    <subcellularLocation>
        <location evidence="1">Nucleus</location>
    </subcellularLocation>
</comment>
<feature type="compositionally biased region" description="Basic and acidic residues" evidence="9">
    <location>
        <begin position="385"/>
        <end position="394"/>
    </location>
</feature>
<feature type="region of interest" description="Disordered" evidence="9">
    <location>
        <begin position="497"/>
        <end position="521"/>
    </location>
</feature>
<evidence type="ECO:0000256" key="8">
    <source>
        <dbReference type="ARBA" id="ARBA00030039"/>
    </source>
</evidence>
<feature type="compositionally biased region" description="Polar residues" evidence="9">
    <location>
        <begin position="1"/>
        <end position="21"/>
    </location>
</feature>
<dbReference type="Gene3D" id="2.40.50.140">
    <property type="entry name" value="Nucleic acid-binding proteins"/>
    <property type="match status" value="1"/>
</dbReference>
<feature type="domain" description="CST complex subunit Stn1 N-terminal" evidence="10">
    <location>
        <begin position="50"/>
        <end position="189"/>
    </location>
</feature>
<reference evidence="11 12" key="1">
    <citation type="submission" date="2024-01" db="EMBL/GenBank/DDBJ databases">
        <title>A draft genome for the cacao thread blight pathogen Marasmiellus scandens.</title>
        <authorList>
            <person name="Baruah I.K."/>
            <person name="Leung J."/>
            <person name="Bukari Y."/>
            <person name="Amoako-Attah I."/>
            <person name="Meinhardt L.W."/>
            <person name="Bailey B.A."/>
            <person name="Cohen S.P."/>
        </authorList>
    </citation>
    <scope>NUCLEOTIDE SEQUENCE [LARGE SCALE GENOMIC DNA]</scope>
    <source>
        <strain evidence="11 12">GH-19</strain>
    </source>
</reference>
<evidence type="ECO:0000313" key="11">
    <source>
        <dbReference type="EMBL" id="KAK7449692.1"/>
    </source>
</evidence>
<feature type="compositionally biased region" description="Low complexity" evidence="9">
    <location>
        <begin position="401"/>
        <end position="425"/>
    </location>
</feature>
<feature type="region of interest" description="Disordered" evidence="9">
    <location>
        <begin position="385"/>
        <end position="433"/>
    </location>
</feature>
<keyword evidence="7" id="KW-0539">Nucleus</keyword>
<evidence type="ECO:0000256" key="4">
    <source>
        <dbReference type="ARBA" id="ARBA00022454"/>
    </source>
</evidence>
<feature type="compositionally biased region" description="Basic and acidic residues" evidence="9">
    <location>
        <begin position="326"/>
        <end position="335"/>
    </location>
</feature>
<organism evidence="11 12">
    <name type="scientific">Marasmiellus scandens</name>
    <dbReference type="NCBI Taxonomy" id="2682957"/>
    <lineage>
        <taxon>Eukaryota</taxon>
        <taxon>Fungi</taxon>
        <taxon>Dikarya</taxon>
        <taxon>Basidiomycota</taxon>
        <taxon>Agaricomycotina</taxon>
        <taxon>Agaricomycetes</taxon>
        <taxon>Agaricomycetidae</taxon>
        <taxon>Agaricales</taxon>
        <taxon>Marasmiineae</taxon>
        <taxon>Omphalotaceae</taxon>
        <taxon>Marasmiellus</taxon>
    </lineage>
</organism>
<feature type="compositionally biased region" description="Acidic residues" evidence="9">
    <location>
        <begin position="508"/>
        <end position="521"/>
    </location>
</feature>
<gene>
    <name evidence="11" type="ORF">VKT23_013165</name>
</gene>
<feature type="region of interest" description="Disordered" evidence="9">
    <location>
        <begin position="202"/>
        <end position="273"/>
    </location>
</feature>
<accession>A0ABR1J4C7</accession>
<evidence type="ECO:0000256" key="2">
    <source>
        <dbReference type="ARBA" id="ARBA00004574"/>
    </source>
</evidence>
<evidence type="ECO:0000256" key="1">
    <source>
        <dbReference type="ARBA" id="ARBA00004123"/>
    </source>
</evidence>
<dbReference type="PANTHER" id="PTHR13989">
    <property type="entry name" value="REPLICATION PROTEIN A-RELATED"/>
    <property type="match status" value="1"/>
</dbReference>
<feature type="compositionally biased region" description="Low complexity" evidence="9">
    <location>
        <begin position="225"/>
        <end position="255"/>
    </location>
</feature>
<dbReference type="Proteomes" id="UP001498398">
    <property type="component" value="Unassembled WGS sequence"/>
</dbReference>
<evidence type="ECO:0000256" key="3">
    <source>
        <dbReference type="ARBA" id="ARBA00017411"/>
    </source>
</evidence>
<evidence type="ECO:0000259" key="10">
    <source>
        <dbReference type="Pfam" id="PF10451"/>
    </source>
</evidence>
<evidence type="ECO:0000256" key="5">
    <source>
        <dbReference type="ARBA" id="ARBA00022895"/>
    </source>
</evidence>
<keyword evidence="6" id="KW-0238">DNA-binding</keyword>
<evidence type="ECO:0000256" key="7">
    <source>
        <dbReference type="ARBA" id="ARBA00023242"/>
    </source>
</evidence>
<dbReference type="Pfam" id="PF10451">
    <property type="entry name" value="Stn1"/>
    <property type="match status" value="1"/>
</dbReference>
<keyword evidence="5" id="KW-0779">Telomere</keyword>
<feature type="region of interest" description="Disordered" evidence="9">
    <location>
        <begin position="1"/>
        <end position="45"/>
    </location>
</feature>
<comment type="caution">
    <text evidence="11">The sequence shown here is derived from an EMBL/GenBank/DDBJ whole genome shotgun (WGS) entry which is preliminary data.</text>
</comment>
<name>A0ABR1J4C7_9AGAR</name>
<dbReference type="InterPro" id="IPR040260">
    <property type="entry name" value="RFA2-like"/>
</dbReference>
<feature type="region of interest" description="Disordered" evidence="9">
    <location>
        <begin position="289"/>
        <end position="343"/>
    </location>
</feature>
<feature type="compositionally biased region" description="Acidic residues" evidence="9">
    <location>
        <begin position="294"/>
        <end position="303"/>
    </location>
</feature>
<evidence type="ECO:0000256" key="9">
    <source>
        <dbReference type="SAM" id="MobiDB-lite"/>
    </source>
</evidence>
<evidence type="ECO:0000313" key="12">
    <source>
        <dbReference type="Proteomes" id="UP001498398"/>
    </source>
</evidence>
<protein>
    <recommendedName>
        <fullName evidence="3">CST complex subunit STN1</fullName>
    </recommendedName>
    <alternativeName>
        <fullName evidence="8">Suppressor of cdc thirteen homolog</fullName>
    </alternativeName>
</protein>
<proteinExistence type="predicted"/>
<sequence>MSLTSILEAHTSQNTSLSTPTKQKRSRYPQGEQSKTPKPATPKASSTTDIWKWVFSSEAIAPCFVRDVFEMRHHQDKDEEYYWIGNVPCRTVKIVGLTVGVQRLDKKVVYTIDDGTGVVDCIHKVHQNTESKKVKATVPMFELPKPVANIGASLRIIGRIQEHYESRQIIVESIEKCASANEEPLHWRAVHGLHETRYSSTTPFVVPEPVPTPNATTLQNPAPESATPSTFMSSSPSSSIATSSAAPSPTKSASSQRSPNKLRHPSRLHSRDLTDNTFRIYLKHYMDNPPSISDETESSEDDGYGPASSPTKRQRTPFNKAVSSRHNADPEETPRPSRAIFVSKSQLTPRAKMINTMNPPLRGFTLSYLRRVPELSDMARRVCKAEAKRRERDARRRAKEAASSSKSQNRSRSQVSQVKSSSSSSTPVLDKENSTSARMKRLFKWAILQLVSEGSVVVWSGPTFPCSVILEDGSKSLWKHSVSSSSANTTANSDVSLFSTASSRSETTDEEEEIEISDPESNEEAYISLFPEYLAVEVETAIRAMTAAAARSGSRSRSALKMTKEGILTYLQRDDRWRRVGEWSVEEALEYLKDDGRAVVDRGVWRLLS</sequence>
<dbReference type="InterPro" id="IPR012340">
    <property type="entry name" value="NA-bd_OB-fold"/>
</dbReference>